<dbReference type="OrthoDB" id="5538558at2759"/>
<dbReference type="Proteomes" id="UP000800041">
    <property type="component" value="Unassembled WGS sequence"/>
</dbReference>
<name>A0A6G1GM93_9PEZI</name>
<organism evidence="2 3">
    <name type="scientific">Aulographum hederae CBS 113979</name>
    <dbReference type="NCBI Taxonomy" id="1176131"/>
    <lineage>
        <taxon>Eukaryota</taxon>
        <taxon>Fungi</taxon>
        <taxon>Dikarya</taxon>
        <taxon>Ascomycota</taxon>
        <taxon>Pezizomycotina</taxon>
        <taxon>Dothideomycetes</taxon>
        <taxon>Pleosporomycetidae</taxon>
        <taxon>Aulographales</taxon>
        <taxon>Aulographaceae</taxon>
    </lineage>
</organism>
<dbReference type="InterPro" id="IPR029069">
    <property type="entry name" value="HotDog_dom_sf"/>
</dbReference>
<keyword evidence="3" id="KW-1185">Reference proteome</keyword>
<feature type="compositionally biased region" description="Polar residues" evidence="1">
    <location>
        <begin position="25"/>
        <end position="50"/>
    </location>
</feature>
<sequence>MPPRLSTHLRQHFPRVAHPAVTPPIANSRTFVQTPPTPHSSSAEPNPVTASLNPRWLSELKSRIGKCIMFGLQPAQAVEAAHICREMAQDWRALLAGSEGFLTDKWRCGLYGQEVVWGEMDSMGHVNNVTYNRYAESARVNWTQNFAKTIDPSHKKEWSELLTSRSNGLILRSIKTDFKFPMTWPDRITVLHKLRSEPTQDTDSFFLDVLILSERHRRTAARCVEDIVVYDYRKGKKTPLLPFMVDKFRETFQLQQEAKKKYGGRVNELMARVRELEKASWDRVDAKEDLGSASP</sequence>
<dbReference type="Pfam" id="PF13279">
    <property type="entry name" value="4HBT_2"/>
    <property type="match status" value="1"/>
</dbReference>
<gene>
    <name evidence="2" type="ORF">K402DRAFT_397946</name>
</gene>
<dbReference type="GO" id="GO:0047617">
    <property type="term" value="F:fatty acyl-CoA hydrolase activity"/>
    <property type="evidence" value="ECO:0007669"/>
    <property type="project" value="TreeGrafter"/>
</dbReference>
<evidence type="ECO:0008006" key="4">
    <source>
        <dbReference type="Google" id="ProtNLM"/>
    </source>
</evidence>
<dbReference type="Gene3D" id="3.10.129.10">
    <property type="entry name" value="Hotdog Thioesterase"/>
    <property type="match status" value="1"/>
</dbReference>
<protein>
    <recommendedName>
        <fullName evidence="4">Thioesterase/thiol ester dehydrase-isomerase</fullName>
    </recommendedName>
</protein>
<proteinExistence type="predicted"/>
<dbReference type="InterPro" id="IPR050563">
    <property type="entry name" value="4-hydroxybenzoyl-CoA_TE"/>
</dbReference>
<feature type="region of interest" description="Disordered" evidence="1">
    <location>
        <begin position="16"/>
        <end position="50"/>
    </location>
</feature>
<accession>A0A6G1GM93</accession>
<evidence type="ECO:0000313" key="3">
    <source>
        <dbReference type="Proteomes" id="UP000800041"/>
    </source>
</evidence>
<evidence type="ECO:0000313" key="2">
    <source>
        <dbReference type="EMBL" id="KAF1982055.1"/>
    </source>
</evidence>
<dbReference type="CDD" id="cd00586">
    <property type="entry name" value="4HBT"/>
    <property type="match status" value="1"/>
</dbReference>
<dbReference type="SUPFAM" id="SSF54637">
    <property type="entry name" value="Thioesterase/thiol ester dehydrase-isomerase"/>
    <property type="match status" value="1"/>
</dbReference>
<evidence type="ECO:0000256" key="1">
    <source>
        <dbReference type="SAM" id="MobiDB-lite"/>
    </source>
</evidence>
<dbReference type="EMBL" id="ML977189">
    <property type="protein sequence ID" value="KAF1982055.1"/>
    <property type="molecule type" value="Genomic_DNA"/>
</dbReference>
<dbReference type="PANTHER" id="PTHR31793">
    <property type="entry name" value="4-HYDROXYBENZOYL-COA THIOESTERASE FAMILY MEMBER"/>
    <property type="match status" value="1"/>
</dbReference>
<dbReference type="PANTHER" id="PTHR31793:SF39">
    <property type="entry name" value="THIOESTERASE_THIOL ESTER DEHYDRASE-ISOMERASE"/>
    <property type="match status" value="1"/>
</dbReference>
<reference evidence="2" key="1">
    <citation type="journal article" date="2020" name="Stud. Mycol.">
        <title>101 Dothideomycetes genomes: a test case for predicting lifestyles and emergence of pathogens.</title>
        <authorList>
            <person name="Haridas S."/>
            <person name="Albert R."/>
            <person name="Binder M."/>
            <person name="Bloem J."/>
            <person name="Labutti K."/>
            <person name="Salamov A."/>
            <person name="Andreopoulos B."/>
            <person name="Baker S."/>
            <person name="Barry K."/>
            <person name="Bills G."/>
            <person name="Bluhm B."/>
            <person name="Cannon C."/>
            <person name="Castanera R."/>
            <person name="Culley D."/>
            <person name="Daum C."/>
            <person name="Ezra D."/>
            <person name="Gonzalez J."/>
            <person name="Henrissat B."/>
            <person name="Kuo A."/>
            <person name="Liang C."/>
            <person name="Lipzen A."/>
            <person name="Lutzoni F."/>
            <person name="Magnuson J."/>
            <person name="Mondo S."/>
            <person name="Nolan M."/>
            <person name="Ohm R."/>
            <person name="Pangilinan J."/>
            <person name="Park H.-J."/>
            <person name="Ramirez L."/>
            <person name="Alfaro M."/>
            <person name="Sun H."/>
            <person name="Tritt A."/>
            <person name="Yoshinaga Y."/>
            <person name="Zwiers L.-H."/>
            <person name="Turgeon B."/>
            <person name="Goodwin S."/>
            <person name="Spatafora J."/>
            <person name="Crous P."/>
            <person name="Grigoriev I."/>
        </authorList>
    </citation>
    <scope>NUCLEOTIDE SEQUENCE</scope>
    <source>
        <strain evidence="2">CBS 113979</strain>
    </source>
</reference>
<dbReference type="AlphaFoldDB" id="A0A6G1GM93"/>